<evidence type="ECO:0000313" key="1">
    <source>
        <dbReference type="EMBL" id="KAF2466264.1"/>
    </source>
</evidence>
<reference evidence="1" key="1">
    <citation type="journal article" date="2020" name="Stud. Mycol.">
        <title>101 Dothideomycetes genomes: a test case for predicting lifestyles and emergence of pathogens.</title>
        <authorList>
            <person name="Haridas S."/>
            <person name="Albert R."/>
            <person name="Binder M."/>
            <person name="Bloem J."/>
            <person name="Labutti K."/>
            <person name="Salamov A."/>
            <person name="Andreopoulos B."/>
            <person name="Baker S."/>
            <person name="Barry K."/>
            <person name="Bills G."/>
            <person name="Bluhm B."/>
            <person name="Cannon C."/>
            <person name="Castanera R."/>
            <person name="Culley D."/>
            <person name="Daum C."/>
            <person name="Ezra D."/>
            <person name="Gonzalez J."/>
            <person name="Henrissat B."/>
            <person name="Kuo A."/>
            <person name="Liang C."/>
            <person name="Lipzen A."/>
            <person name="Lutzoni F."/>
            <person name="Magnuson J."/>
            <person name="Mondo S."/>
            <person name="Nolan M."/>
            <person name="Ohm R."/>
            <person name="Pangilinan J."/>
            <person name="Park H.-J."/>
            <person name="Ramirez L."/>
            <person name="Alfaro M."/>
            <person name="Sun H."/>
            <person name="Tritt A."/>
            <person name="Yoshinaga Y."/>
            <person name="Zwiers L.-H."/>
            <person name="Turgeon B."/>
            <person name="Goodwin S."/>
            <person name="Spatafora J."/>
            <person name="Crous P."/>
            <person name="Grigoriev I."/>
        </authorList>
    </citation>
    <scope>NUCLEOTIDE SEQUENCE</scope>
    <source>
        <strain evidence="1">ATCC 200398</strain>
    </source>
</reference>
<gene>
    <name evidence="1" type="ORF">BDR25DRAFT_203752</name>
</gene>
<organism evidence="1 2">
    <name type="scientific">Lindgomyces ingoldianus</name>
    <dbReference type="NCBI Taxonomy" id="673940"/>
    <lineage>
        <taxon>Eukaryota</taxon>
        <taxon>Fungi</taxon>
        <taxon>Dikarya</taxon>
        <taxon>Ascomycota</taxon>
        <taxon>Pezizomycotina</taxon>
        <taxon>Dothideomycetes</taxon>
        <taxon>Pleosporomycetidae</taxon>
        <taxon>Pleosporales</taxon>
        <taxon>Lindgomycetaceae</taxon>
        <taxon>Lindgomyces</taxon>
    </lineage>
</organism>
<evidence type="ECO:0000313" key="2">
    <source>
        <dbReference type="Proteomes" id="UP000799755"/>
    </source>
</evidence>
<protein>
    <submittedName>
        <fullName evidence="1">Uncharacterized protein</fullName>
    </submittedName>
</protein>
<proteinExistence type="predicted"/>
<keyword evidence="2" id="KW-1185">Reference proteome</keyword>
<feature type="non-terminal residue" evidence="1">
    <location>
        <position position="393"/>
    </location>
</feature>
<feature type="non-terminal residue" evidence="1">
    <location>
        <position position="1"/>
    </location>
</feature>
<sequence>WTDIAVSGPLLAAAISQYLLHEHPLLGLFDADLFIRDLTTPATTFCSRLLFHSLIAFACHGYTFVDPSAASLAITFYAEAISLWHSEPAQDSITTLSASIILFAASSNMGRGMDGLQILKDSALIGSRLGLFENSSEEQLSIHRDKRQVYSSDMDRARCTAAWGTFNWHTFHAFYDRQGPLINSPPSVQIPHFQVNVPYISETFPTLCRLCIILNDMAWQYYSQRTPPTETVPREAAEILYQRLLSWSDDLPGSLIRGPGTSHHVVVAHIWYHTIIIDTFRPFSSEPQSKPVVVTAASIKQLKRLIYIYRSTFVSSNAMILYQPGLLYLVNYLLKDVDNNESHFYFLLCMGAYLKLASCFPIVGCIAKSIVNMALERGVVLPADAAAALEEIE</sequence>
<comment type="caution">
    <text evidence="1">The sequence shown here is derived from an EMBL/GenBank/DDBJ whole genome shotgun (WGS) entry which is preliminary data.</text>
</comment>
<dbReference type="EMBL" id="MU003525">
    <property type="protein sequence ID" value="KAF2466264.1"/>
    <property type="molecule type" value="Genomic_DNA"/>
</dbReference>
<accession>A0ACB6QGZ9</accession>
<name>A0ACB6QGZ9_9PLEO</name>
<dbReference type="Proteomes" id="UP000799755">
    <property type="component" value="Unassembled WGS sequence"/>
</dbReference>